<name>A0A8T0P939_PANVG</name>
<evidence type="ECO:0000313" key="1">
    <source>
        <dbReference type="EMBL" id="KAG2558681.1"/>
    </source>
</evidence>
<dbReference type="EMBL" id="CM029052">
    <property type="protein sequence ID" value="KAG2558681.1"/>
    <property type="molecule type" value="Genomic_DNA"/>
</dbReference>
<dbReference type="Proteomes" id="UP000823388">
    <property type="component" value="Chromosome 8N"/>
</dbReference>
<accession>A0A8T0P939</accession>
<sequence length="286" mass="33591">MTTEWEFKYPIVMLQALDRGVSDHAPLLLDIGDPAYTGHAKQFKMELSWLAQEDFRQRVTEIWNKPVSGQNSVQRWNRKMGALRKHLWGWARHHHGEYRAQKEYLQSVVTNLDTQAETRTLTEEERNQLETARDDLIKLLREEELKFYQRAKATDVLFGDNNTRYFQMIANDKHRKKRILSLEHEGRKIEGQQNLKDYITQFYKELFGPPEENLFTLVERTNDIPQVSSSENEFLMAPFTEKEIRDAIFNMEHNKAPGPDGFPAEFDSIISTILGCHQRGLDEYVS</sequence>
<proteinExistence type="predicted"/>
<evidence type="ECO:0000313" key="2">
    <source>
        <dbReference type="Proteomes" id="UP000823388"/>
    </source>
</evidence>
<comment type="caution">
    <text evidence="1">The sequence shown here is derived from an EMBL/GenBank/DDBJ whole genome shotgun (WGS) entry which is preliminary data.</text>
</comment>
<organism evidence="1 2">
    <name type="scientific">Panicum virgatum</name>
    <name type="common">Blackwell switchgrass</name>
    <dbReference type="NCBI Taxonomy" id="38727"/>
    <lineage>
        <taxon>Eukaryota</taxon>
        <taxon>Viridiplantae</taxon>
        <taxon>Streptophyta</taxon>
        <taxon>Embryophyta</taxon>
        <taxon>Tracheophyta</taxon>
        <taxon>Spermatophyta</taxon>
        <taxon>Magnoliopsida</taxon>
        <taxon>Liliopsida</taxon>
        <taxon>Poales</taxon>
        <taxon>Poaceae</taxon>
        <taxon>PACMAD clade</taxon>
        <taxon>Panicoideae</taxon>
        <taxon>Panicodae</taxon>
        <taxon>Paniceae</taxon>
        <taxon>Panicinae</taxon>
        <taxon>Panicum</taxon>
        <taxon>Panicum sect. Hiantes</taxon>
    </lineage>
</organism>
<dbReference type="AlphaFoldDB" id="A0A8T0P939"/>
<protein>
    <submittedName>
        <fullName evidence="1">Uncharacterized protein</fullName>
    </submittedName>
</protein>
<reference evidence="1" key="1">
    <citation type="submission" date="2020-05" db="EMBL/GenBank/DDBJ databases">
        <title>WGS assembly of Panicum virgatum.</title>
        <authorList>
            <person name="Lovell J.T."/>
            <person name="Jenkins J."/>
            <person name="Shu S."/>
            <person name="Juenger T.E."/>
            <person name="Schmutz J."/>
        </authorList>
    </citation>
    <scope>NUCLEOTIDE SEQUENCE</scope>
    <source>
        <strain evidence="1">AP13</strain>
    </source>
</reference>
<gene>
    <name evidence="1" type="ORF">PVAP13_8NG264802</name>
</gene>
<keyword evidence="2" id="KW-1185">Reference proteome</keyword>